<proteinExistence type="predicted"/>
<reference evidence="2 3" key="1">
    <citation type="submission" date="2014-04" db="EMBL/GenBank/DDBJ databases">
        <authorList>
            <consortium name="DOE Joint Genome Institute"/>
            <person name="Kuo A."/>
            <person name="Tarkka M."/>
            <person name="Buscot F."/>
            <person name="Kohler A."/>
            <person name="Nagy L.G."/>
            <person name="Floudas D."/>
            <person name="Copeland A."/>
            <person name="Barry K.W."/>
            <person name="Cichocki N."/>
            <person name="Veneault-Fourrey C."/>
            <person name="LaButti K."/>
            <person name="Lindquist E.A."/>
            <person name="Lipzen A."/>
            <person name="Lundell T."/>
            <person name="Morin E."/>
            <person name="Murat C."/>
            <person name="Sun H."/>
            <person name="Tunlid A."/>
            <person name="Henrissat B."/>
            <person name="Grigoriev I.V."/>
            <person name="Hibbett D.S."/>
            <person name="Martin F."/>
            <person name="Nordberg H.P."/>
            <person name="Cantor M.N."/>
            <person name="Hua S.X."/>
        </authorList>
    </citation>
    <scope>NUCLEOTIDE SEQUENCE [LARGE SCALE GENOMIC DNA]</scope>
    <source>
        <strain evidence="2 3">F 1598</strain>
    </source>
</reference>
<accession>A0A0C3FS56</accession>
<dbReference type="InParanoid" id="A0A0C3FS56"/>
<keyword evidence="3" id="KW-1185">Reference proteome</keyword>
<dbReference type="AlphaFoldDB" id="A0A0C3FS56"/>
<dbReference type="Proteomes" id="UP000054166">
    <property type="component" value="Unassembled WGS sequence"/>
</dbReference>
<gene>
    <name evidence="2" type="ORF">PILCRDRAFT_815334</name>
</gene>
<sequence>MSPTRVFSSSHGGKIGRLVEPPKLLQSNTEAAKCTSCGQRRLPRPNIYVLASHYFAFSAAHKLTWGWGPLD</sequence>
<evidence type="ECO:0000256" key="1">
    <source>
        <dbReference type="SAM" id="MobiDB-lite"/>
    </source>
</evidence>
<feature type="region of interest" description="Disordered" evidence="1">
    <location>
        <begin position="1"/>
        <end position="20"/>
    </location>
</feature>
<evidence type="ECO:0000313" key="2">
    <source>
        <dbReference type="EMBL" id="KIM86895.1"/>
    </source>
</evidence>
<feature type="compositionally biased region" description="Polar residues" evidence="1">
    <location>
        <begin position="1"/>
        <end position="11"/>
    </location>
</feature>
<reference evidence="3" key="2">
    <citation type="submission" date="2015-01" db="EMBL/GenBank/DDBJ databases">
        <title>Evolutionary Origins and Diversification of the Mycorrhizal Mutualists.</title>
        <authorList>
            <consortium name="DOE Joint Genome Institute"/>
            <consortium name="Mycorrhizal Genomics Consortium"/>
            <person name="Kohler A."/>
            <person name="Kuo A."/>
            <person name="Nagy L.G."/>
            <person name="Floudas D."/>
            <person name="Copeland A."/>
            <person name="Barry K.W."/>
            <person name="Cichocki N."/>
            <person name="Veneault-Fourrey C."/>
            <person name="LaButti K."/>
            <person name="Lindquist E.A."/>
            <person name="Lipzen A."/>
            <person name="Lundell T."/>
            <person name="Morin E."/>
            <person name="Murat C."/>
            <person name="Riley R."/>
            <person name="Ohm R."/>
            <person name="Sun H."/>
            <person name="Tunlid A."/>
            <person name="Henrissat B."/>
            <person name="Grigoriev I.V."/>
            <person name="Hibbett D.S."/>
            <person name="Martin F."/>
        </authorList>
    </citation>
    <scope>NUCLEOTIDE SEQUENCE [LARGE SCALE GENOMIC DNA]</scope>
    <source>
        <strain evidence="3">F 1598</strain>
    </source>
</reference>
<dbReference type="EMBL" id="KN832980">
    <property type="protein sequence ID" value="KIM86895.1"/>
    <property type="molecule type" value="Genomic_DNA"/>
</dbReference>
<organism evidence="2 3">
    <name type="scientific">Piloderma croceum (strain F 1598)</name>
    <dbReference type="NCBI Taxonomy" id="765440"/>
    <lineage>
        <taxon>Eukaryota</taxon>
        <taxon>Fungi</taxon>
        <taxon>Dikarya</taxon>
        <taxon>Basidiomycota</taxon>
        <taxon>Agaricomycotina</taxon>
        <taxon>Agaricomycetes</taxon>
        <taxon>Agaricomycetidae</taxon>
        <taxon>Atheliales</taxon>
        <taxon>Atheliaceae</taxon>
        <taxon>Piloderma</taxon>
    </lineage>
</organism>
<dbReference type="HOGENOM" id="CLU_2740912_0_0_1"/>
<protein>
    <submittedName>
        <fullName evidence="2">Uncharacterized protein</fullName>
    </submittedName>
</protein>
<evidence type="ECO:0000313" key="3">
    <source>
        <dbReference type="Proteomes" id="UP000054166"/>
    </source>
</evidence>
<name>A0A0C3FS56_PILCF</name>